<comment type="caution">
    <text evidence="6">The sequence shown here is derived from an EMBL/GenBank/DDBJ whole genome shotgun (WGS) entry which is preliminary data.</text>
</comment>
<dbReference type="PANTHER" id="PTHR43212">
    <property type="entry name" value="QUERCETIN 2,3-DIOXYGENASE"/>
    <property type="match status" value="1"/>
</dbReference>
<feature type="binding site" evidence="2">
    <location>
        <position position="102"/>
    </location>
    <ligand>
        <name>Fe cation</name>
        <dbReference type="ChEBI" id="CHEBI:24875"/>
    </ligand>
</feature>
<evidence type="ECO:0000259" key="4">
    <source>
        <dbReference type="Pfam" id="PF02678"/>
    </source>
</evidence>
<feature type="domain" description="Quercetin 2,3-dioxygenase C-terminal cupin" evidence="5">
    <location>
        <begin position="146"/>
        <end position="231"/>
    </location>
</feature>
<dbReference type="InterPro" id="IPR014710">
    <property type="entry name" value="RmlC-like_jellyroll"/>
</dbReference>
<evidence type="ECO:0000256" key="1">
    <source>
        <dbReference type="ARBA" id="ARBA00008416"/>
    </source>
</evidence>
<dbReference type="Proteomes" id="UP000093514">
    <property type="component" value="Unassembled WGS sequence"/>
</dbReference>
<dbReference type="PANTHER" id="PTHR43212:SF3">
    <property type="entry name" value="QUERCETIN 2,3-DIOXYGENASE"/>
    <property type="match status" value="1"/>
</dbReference>
<evidence type="ECO:0008006" key="8">
    <source>
        <dbReference type="Google" id="ProtNLM"/>
    </source>
</evidence>
<sequence length="232" mass="26369">MIKIILSDNRYTVKRDWIECKLSFSFQEDKDTNQGFGVLKAFNDDIIKAGEGFNMHPHSNMEIVSYVIKGKLGHKDSLGNVGLIDAGGVQRITAGSGVEHLEHNYSEDEEVHFLQLWFESKDQDIKPSREEKNFSKKEQLNKLLPIVSGHNLEGALNINQDVDIYLATLETNRELSYTLKDNRKLYLFIIKGSLALNSDYHLTEGDSAQIEDISQIILTTEDRAEIILIDLI</sequence>
<gene>
    <name evidence="6" type="ORF">U472_03865</name>
</gene>
<feature type="binding site" evidence="2">
    <location>
        <position position="58"/>
    </location>
    <ligand>
        <name>Fe cation</name>
        <dbReference type="ChEBI" id="CHEBI:24875"/>
    </ligand>
</feature>
<feature type="domain" description="Pirin N-terminal" evidence="4">
    <location>
        <begin position="14"/>
        <end position="117"/>
    </location>
</feature>
<organism evidence="6 7">
    <name type="scientific">Orenia metallireducens</name>
    <dbReference type="NCBI Taxonomy" id="1413210"/>
    <lineage>
        <taxon>Bacteria</taxon>
        <taxon>Bacillati</taxon>
        <taxon>Bacillota</taxon>
        <taxon>Clostridia</taxon>
        <taxon>Halanaerobiales</taxon>
        <taxon>Halobacteroidaceae</taxon>
        <taxon>Orenia</taxon>
    </lineage>
</organism>
<dbReference type="EMBL" id="LWDV01000007">
    <property type="protein sequence ID" value="OCL27699.1"/>
    <property type="molecule type" value="Genomic_DNA"/>
</dbReference>
<evidence type="ECO:0000256" key="3">
    <source>
        <dbReference type="RuleBase" id="RU003457"/>
    </source>
</evidence>
<dbReference type="RefSeq" id="WP_068715704.1">
    <property type="nucleotide sequence ID" value="NZ_LWDV01000007.1"/>
</dbReference>
<dbReference type="PIRSF" id="PIRSF006232">
    <property type="entry name" value="Pirin"/>
    <property type="match status" value="1"/>
</dbReference>
<feature type="binding site" evidence="2">
    <location>
        <position position="100"/>
    </location>
    <ligand>
        <name>Fe cation</name>
        <dbReference type="ChEBI" id="CHEBI:24875"/>
    </ligand>
</feature>
<accession>A0A1C0ABD6</accession>
<feature type="binding site" evidence="2">
    <location>
        <position position="56"/>
    </location>
    <ligand>
        <name>Fe cation</name>
        <dbReference type="ChEBI" id="CHEBI:24875"/>
    </ligand>
</feature>
<dbReference type="InterPro" id="IPR012093">
    <property type="entry name" value="Pirin"/>
</dbReference>
<keyword evidence="2" id="KW-0479">Metal-binding</keyword>
<comment type="cofactor">
    <cofactor evidence="2">
        <name>Fe cation</name>
        <dbReference type="ChEBI" id="CHEBI:24875"/>
    </cofactor>
    <text evidence="2">Binds 1 Fe cation per subunit.</text>
</comment>
<proteinExistence type="inferred from homology"/>
<evidence type="ECO:0000259" key="5">
    <source>
        <dbReference type="Pfam" id="PF17954"/>
    </source>
</evidence>
<reference evidence="7" key="1">
    <citation type="submission" date="2016-07" db="EMBL/GenBank/DDBJ databases">
        <authorList>
            <person name="Florea S."/>
            <person name="Webb J.S."/>
            <person name="Jaromczyk J."/>
            <person name="Schardl C.L."/>
        </authorList>
    </citation>
    <scope>NUCLEOTIDE SEQUENCE [LARGE SCALE GENOMIC DNA]</scope>
    <source>
        <strain evidence="7">Z6</strain>
    </source>
</reference>
<keyword evidence="7" id="KW-1185">Reference proteome</keyword>
<dbReference type="Pfam" id="PF17954">
    <property type="entry name" value="Pirin_C_2"/>
    <property type="match status" value="1"/>
</dbReference>
<keyword evidence="2" id="KW-0408">Iron</keyword>
<evidence type="ECO:0000313" key="7">
    <source>
        <dbReference type="Proteomes" id="UP000093514"/>
    </source>
</evidence>
<protein>
    <recommendedName>
        <fullName evidence="8">Pirin</fullName>
    </recommendedName>
</protein>
<dbReference type="GO" id="GO:0046872">
    <property type="term" value="F:metal ion binding"/>
    <property type="evidence" value="ECO:0007669"/>
    <property type="project" value="UniProtKB-KW"/>
</dbReference>
<evidence type="ECO:0000313" key="6">
    <source>
        <dbReference type="EMBL" id="OCL27699.1"/>
    </source>
</evidence>
<name>A0A1C0ABD6_9FIRM</name>
<dbReference type="InterPro" id="IPR003829">
    <property type="entry name" value="Pirin_N_dom"/>
</dbReference>
<dbReference type="Pfam" id="PF02678">
    <property type="entry name" value="Pirin"/>
    <property type="match status" value="1"/>
</dbReference>
<dbReference type="InterPro" id="IPR011051">
    <property type="entry name" value="RmlC_Cupin_sf"/>
</dbReference>
<evidence type="ECO:0000256" key="2">
    <source>
        <dbReference type="PIRSR" id="PIRSR006232-1"/>
    </source>
</evidence>
<comment type="similarity">
    <text evidence="1 3">Belongs to the pirin family.</text>
</comment>
<dbReference type="SUPFAM" id="SSF51182">
    <property type="entry name" value="RmlC-like cupins"/>
    <property type="match status" value="1"/>
</dbReference>
<dbReference type="InterPro" id="IPR041602">
    <property type="entry name" value="Quercetinase_C"/>
</dbReference>
<dbReference type="AlphaFoldDB" id="A0A1C0ABD6"/>
<dbReference type="Gene3D" id="2.60.120.10">
    <property type="entry name" value="Jelly Rolls"/>
    <property type="match status" value="2"/>
</dbReference>
<reference evidence="6 7" key="2">
    <citation type="submission" date="2016-08" db="EMBL/GenBank/DDBJ databases">
        <title>Orenia metallireducens sp. nov. strain Z6, a Novel Metal-reducing Firmicute from the Deep Subsurface.</title>
        <authorList>
            <person name="Maxim B.I."/>
            <person name="Kenneth K."/>
            <person name="Flynn T.M."/>
            <person name="Oloughlin E.J."/>
            <person name="Locke R.A."/>
            <person name="Weber J.R."/>
            <person name="Egan S.M."/>
            <person name="Mackie R.I."/>
            <person name="Cann I.K."/>
        </authorList>
    </citation>
    <scope>NUCLEOTIDE SEQUENCE [LARGE SCALE GENOMIC DNA]</scope>
    <source>
        <strain evidence="6 7">Z6</strain>
    </source>
</reference>